<dbReference type="PROSITE" id="PS50249">
    <property type="entry name" value="MPN"/>
    <property type="match status" value="1"/>
</dbReference>
<comment type="similarity">
    <text evidence="1">Belongs to the EMC8/EMC9 family.</text>
</comment>
<feature type="domain" description="MPN" evidence="2">
    <location>
        <begin position="3"/>
        <end position="131"/>
    </location>
</feature>
<dbReference type="AlphaFoldDB" id="A0AAD5T5S6"/>
<dbReference type="Pfam" id="PF03665">
    <property type="entry name" value="UPF0172"/>
    <property type="match status" value="2"/>
</dbReference>
<gene>
    <name evidence="3" type="primary">EMC8</name>
    <name evidence="3" type="ORF">HK100_006483</name>
</gene>
<comment type="caution">
    <text evidence="3">The sequence shown here is derived from an EMBL/GenBank/DDBJ whole genome shotgun (WGS) entry which is preliminary data.</text>
</comment>
<sequence>MASVVGPLAFAKITLHAAKFPEHSVFGILLGTSSVDVSDAVPVMHNVLPLSSIVEASLEQITIYASMIEKRIVGIYVANQLLDDTSVSALTALIASSVNRLSGGDSVLATLKGDVWSTYAKLQKLVDNDQQTILVDFDNHLDDVSCDWIQNAKIRSAFEKTVA</sequence>
<organism evidence="3 4">
    <name type="scientific">Physocladia obscura</name>
    <dbReference type="NCBI Taxonomy" id="109957"/>
    <lineage>
        <taxon>Eukaryota</taxon>
        <taxon>Fungi</taxon>
        <taxon>Fungi incertae sedis</taxon>
        <taxon>Chytridiomycota</taxon>
        <taxon>Chytridiomycota incertae sedis</taxon>
        <taxon>Chytridiomycetes</taxon>
        <taxon>Chytridiales</taxon>
        <taxon>Chytriomycetaceae</taxon>
        <taxon>Physocladia</taxon>
    </lineage>
</organism>
<name>A0AAD5T5S6_9FUNG</name>
<evidence type="ECO:0000256" key="1">
    <source>
        <dbReference type="ARBA" id="ARBA00007461"/>
    </source>
</evidence>
<protein>
    <submittedName>
        <fullName evidence="3">ER membrane protein complex subunit 8</fullName>
    </submittedName>
</protein>
<dbReference type="InterPro" id="IPR005366">
    <property type="entry name" value="EMC8/9"/>
</dbReference>
<evidence type="ECO:0000259" key="2">
    <source>
        <dbReference type="PROSITE" id="PS50249"/>
    </source>
</evidence>
<keyword evidence="4" id="KW-1185">Reference proteome</keyword>
<dbReference type="GO" id="GO:0072546">
    <property type="term" value="C:EMC complex"/>
    <property type="evidence" value="ECO:0007669"/>
    <property type="project" value="InterPro"/>
</dbReference>
<reference evidence="3" key="1">
    <citation type="submission" date="2020-05" db="EMBL/GenBank/DDBJ databases">
        <title>Phylogenomic resolution of chytrid fungi.</title>
        <authorList>
            <person name="Stajich J.E."/>
            <person name="Amses K."/>
            <person name="Simmons R."/>
            <person name="Seto K."/>
            <person name="Myers J."/>
            <person name="Bonds A."/>
            <person name="Quandt C.A."/>
            <person name="Barry K."/>
            <person name="Liu P."/>
            <person name="Grigoriev I."/>
            <person name="Longcore J.E."/>
            <person name="James T.Y."/>
        </authorList>
    </citation>
    <scope>NUCLEOTIDE SEQUENCE</scope>
    <source>
        <strain evidence="3">JEL0513</strain>
    </source>
</reference>
<dbReference type="PANTHER" id="PTHR12941:SF10">
    <property type="entry name" value="ER MEMBRANE PROTEIN COMPLEX SUBUNIT 8_9 HOMOLOG"/>
    <property type="match status" value="1"/>
</dbReference>
<accession>A0AAD5T5S6</accession>
<dbReference type="PANTHER" id="PTHR12941">
    <property type="entry name" value="ER MEMBRANE PROTEIN COMPLEX"/>
    <property type="match status" value="1"/>
</dbReference>
<dbReference type="EMBL" id="JADGJH010000300">
    <property type="protein sequence ID" value="KAJ3131362.1"/>
    <property type="molecule type" value="Genomic_DNA"/>
</dbReference>
<dbReference type="InterPro" id="IPR037518">
    <property type="entry name" value="MPN"/>
</dbReference>
<proteinExistence type="inferred from homology"/>
<evidence type="ECO:0000313" key="3">
    <source>
        <dbReference type="EMBL" id="KAJ3131362.1"/>
    </source>
</evidence>
<evidence type="ECO:0000313" key="4">
    <source>
        <dbReference type="Proteomes" id="UP001211907"/>
    </source>
</evidence>
<dbReference type="Proteomes" id="UP001211907">
    <property type="component" value="Unassembled WGS sequence"/>
</dbReference>